<evidence type="ECO:0000313" key="2">
    <source>
        <dbReference type="Proteomes" id="UP001212823"/>
    </source>
</evidence>
<gene>
    <name evidence="1" type="ORF">PNE45_05565</name>
</gene>
<reference evidence="1" key="1">
    <citation type="submission" date="2023-01" db="EMBL/GenBank/DDBJ databases">
        <title>Human gut microbiome strain richness.</title>
        <authorList>
            <person name="Chen-Liaw A."/>
        </authorList>
    </citation>
    <scope>NUCLEOTIDE SEQUENCE</scope>
    <source>
        <strain evidence="1">1001283st1_D2_1001283B150209_150212</strain>
    </source>
</reference>
<dbReference type="AlphaFoldDB" id="A0AAP3Q289"/>
<dbReference type="RefSeq" id="WP_306775372.1">
    <property type="nucleotide sequence ID" value="NZ_JADPAO010000007.1"/>
</dbReference>
<dbReference type="Proteomes" id="UP001212823">
    <property type="component" value="Unassembled WGS sequence"/>
</dbReference>
<dbReference type="EMBL" id="JAQLYE010000008">
    <property type="protein sequence ID" value="MDB8017498.1"/>
    <property type="molecule type" value="Genomic_DNA"/>
</dbReference>
<organism evidence="1 2">
    <name type="scientific">Agathobacter rectalis</name>
    <dbReference type="NCBI Taxonomy" id="39491"/>
    <lineage>
        <taxon>Bacteria</taxon>
        <taxon>Bacillati</taxon>
        <taxon>Bacillota</taxon>
        <taxon>Clostridia</taxon>
        <taxon>Lachnospirales</taxon>
        <taxon>Lachnospiraceae</taxon>
        <taxon>Agathobacter</taxon>
    </lineage>
</organism>
<name>A0AAP3Q289_9FIRM</name>
<sequence>MPRNPNIHGGGARTNQNGLHFEQTTSLDDALCNAGYDVINHTVYRGTQQIGMSVPQKKLYTYFLNPRGINYYDYNSKEWRPDEAFINFANNIVYIIEKKFQNCAGSVDEKLPGCHFKKLEYQKLFNPLHFDVEFIYIFNDWFLDERYRDTLDYIVNMGCHYFYNEIPLDFLGL</sequence>
<accession>A0AAP3Q289</accession>
<comment type="caution">
    <text evidence="1">The sequence shown here is derived from an EMBL/GenBank/DDBJ whole genome shotgun (WGS) entry which is preliminary data.</text>
</comment>
<protein>
    <submittedName>
        <fullName evidence="1">Uncharacterized protein</fullName>
    </submittedName>
</protein>
<evidence type="ECO:0000313" key="1">
    <source>
        <dbReference type="EMBL" id="MDB8017498.1"/>
    </source>
</evidence>
<proteinExistence type="predicted"/>